<feature type="signal peptide" evidence="2">
    <location>
        <begin position="1"/>
        <end position="23"/>
    </location>
</feature>
<evidence type="ECO:0000256" key="2">
    <source>
        <dbReference type="SAM" id="SignalP"/>
    </source>
</evidence>
<dbReference type="NCBIfam" id="NF038029">
    <property type="entry name" value="LP_plasma"/>
    <property type="match status" value="1"/>
</dbReference>
<evidence type="ECO:0008006" key="5">
    <source>
        <dbReference type="Google" id="ProtNLM"/>
    </source>
</evidence>
<accession>A0A5B9Y6T5</accession>
<evidence type="ECO:0000256" key="1">
    <source>
        <dbReference type="SAM" id="MobiDB-lite"/>
    </source>
</evidence>
<reference evidence="3 4" key="1">
    <citation type="submission" date="2019-08" db="EMBL/GenBank/DDBJ databases">
        <title>Complete genome sequence of Spiroplasma chinense CCH (DSM 19755).</title>
        <authorList>
            <person name="Shen H.-Y."/>
            <person name="Lin Y.-C."/>
            <person name="Chou L."/>
            <person name="Kuo C.-H."/>
        </authorList>
    </citation>
    <scope>NUCLEOTIDE SEQUENCE [LARGE SCALE GENOMIC DNA]</scope>
    <source>
        <strain evidence="3 4">CCH</strain>
    </source>
</reference>
<gene>
    <name evidence="3" type="ORF">SCHIN_v1c05950</name>
</gene>
<dbReference type="NCBIfam" id="NF045726">
    <property type="entry name" value="XXplasma_LP"/>
    <property type="match status" value="1"/>
</dbReference>
<sequence>MKKLLSLLAATGLVATTSATVVACGDKPAAENDAKELTIAKDATEVKVSVTVKEFVETSQFSLVSDKAEASILEVKGFEVKADALTGEIVISVKADAKREADVTEAITVKYGEEEVVKVSVTIAALEKEDGNGGDNGNTDGGDNGNTDGGDNGNTDGGDNGNTDGGDNGNTDGGDNGNTDGGDNGNTDGENNGNTDGGNE</sequence>
<dbReference type="InterPro" id="IPR054816">
    <property type="entry name" value="Lipoprotein_mollicutes-type_CS"/>
</dbReference>
<evidence type="ECO:0000313" key="4">
    <source>
        <dbReference type="Proteomes" id="UP000323144"/>
    </source>
</evidence>
<feature type="region of interest" description="Disordered" evidence="1">
    <location>
        <begin position="128"/>
        <end position="200"/>
    </location>
</feature>
<dbReference type="AlphaFoldDB" id="A0A5B9Y6T5"/>
<proteinExistence type="predicted"/>
<feature type="chain" id="PRO_5022845378" description="Lipoprotein" evidence="2">
    <location>
        <begin position="24"/>
        <end position="200"/>
    </location>
</feature>
<protein>
    <recommendedName>
        <fullName evidence="5">Lipoprotein</fullName>
    </recommendedName>
</protein>
<feature type="compositionally biased region" description="Low complexity" evidence="1">
    <location>
        <begin position="185"/>
        <end position="200"/>
    </location>
</feature>
<dbReference type="Proteomes" id="UP000323144">
    <property type="component" value="Chromosome"/>
</dbReference>
<dbReference type="RefSeq" id="WP_166508177.1">
    <property type="nucleotide sequence ID" value="NZ_CP043026.1"/>
</dbReference>
<dbReference type="EMBL" id="CP043026">
    <property type="protein sequence ID" value="QEH61792.1"/>
    <property type="molecule type" value="Genomic_DNA"/>
</dbReference>
<keyword evidence="2" id="KW-0732">Signal</keyword>
<dbReference type="KEGG" id="schi:SCHIN_v1c05950"/>
<feature type="compositionally biased region" description="Gly residues" evidence="1">
    <location>
        <begin position="133"/>
        <end position="184"/>
    </location>
</feature>
<name>A0A5B9Y6T5_9MOLU</name>
<keyword evidence="4" id="KW-1185">Reference proteome</keyword>
<evidence type="ECO:0000313" key="3">
    <source>
        <dbReference type="EMBL" id="QEH61792.1"/>
    </source>
</evidence>
<dbReference type="PROSITE" id="PS51257">
    <property type="entry name" value="PROKAR_LIPOPROTEIN"/>
    <property type="match status" value="1"/>
</dbReference>
<organism evidence="3 4">
    <name type="scientific">Spiroplasma chinense</name>
    <dbReference type="NCBI Taxonomy" id="216932"/>
    <lineage>
        <taxon>Bacteria</taxon>
        <taxon>Bacillati</taxon>
        <taxon>Mycoplasmatota</taxon>
        <taxon>Mollicutes</taxon>
        <taxon>Entomoplasmatales</taxon>
        <taxon>Spiroplasmataceae</taxon>
        <taxon>Spiroplasma</taxon>
    </lineage>
</organism>